<evidence type="ECO:0000313" key="2">
    <source>
        <dbReference type="EMBL" id="CAH1219136.1"/>
    </source>
</evidence>
<evidence type="ECO:0000313" key="3">
    <source>
        <dbReference type="Proteomes" id="UP000838686"/>
    </source>
</evidence>
<keyword evidence="1" id="KW-0472">Membrane</keyword>
<comment type="caution">
    <text evidence="2">The sequence shown here is derived from an EMBL/GenBank/DDBJ whole genome shotgun (WGS) entry which is preliminary data.</text>
</comment>
<gene>
    <name evidence="2" type="ORF">PAECIP111893_04501</name>
</gene>
<keyword evidence="1" id="KW-0812">Transmembrane</keyword>
<feature type="transmembrane region" description="Helical" evidence="1">
    <location>
        <begin position="6"/>
        <end position="24"/>
    </location>
</feature>
<keyword evidence="3" id="KW-1185">Reference proteome</keyword>
<reference evidence="2" key="1">
    <citation type="submission" date="2022-01" db="EMBL/GenBank/DDBJ databases">
        <authorList>
            <person name="Criscuolo A."/>
        </authorList>
    </citation>
    <scope>NUCLEOTIDE SEQUENCE</scope>
    <source>
        <strain evidence="2">CIP111893</strain>
    </source>
</reference>
<sequence length="171" mass="19863">MSKKLIFGLVSVLLVSFIFVTYFVRFNHEIHVSAIDEKTLSSNDNWIESIRNTAHDRSKMLEIHDVNPKLLEKDGEYKLIMVTFEIDNRNFWSMDNVRFDFEPSEKIKNDIVVFSDEPVMRNIEHRSRGLVSLHLLVKISDQNANTDPKKLIKDSIAIVKWGKSGKKTITL</sequence>
<name>A0ABN8H059_9BACL</name>
<evidence type="ECO:0008006" key="4">
    <source>
        <dbReference type="Google" id="ProtNLM"/>
    </source>
</evidence>
<dbReference type="Proteomes" id="UP000838686">
    <property type="component" value="Unassembled WGS sequence"/>
</dbReference>
<proteinExistence type="predicted"/>
<dbReference type="RefSeq" id="WP_236344977.1">
    <property type="nucleotide sequence ID" value="NZ_CAKMMF010000032.1"/>
</dbReference>
<accession>A0ABN8H059</accession>
<evidence type="ECO:0000256" key="1">
    <source>
        <dbReference type="SAM" id="Phobius"/>
    </source>
</evidence>
<keyword evidence="1" id="KW-1133">Transmembrane helix</keyword>
<dbReference type="EMBL" id="CAKMMF010000032">
    <property type="protein sequence ID" value="CAH1219136.1"/>
    <property type="molecule type" value="Genomic_DNA"/>
</dbReference>
<organism evidence="2 3">
    <name type="scientific">Paenibacillus plantiphilus</name>
    <dbReference type="NCBI Taxonomy" id="2905650"/>
    <lineage>
        <taxon>Bacteria</taxon>
        <taxon>Bacillati</taxon>
        <taxon>Bacillota</taxon>
        <taxon>Bacilli</taxon>
        <taxon>Bacillales</taxon>
        <taxon>Paenibacillaceae</taxon>
        <taxon>Paenibacillus</taxon>
    </lineage>
</organism>
<protein>
    <recommendedName>
        <fullName evidence="4">DUF4352 domain-containing protein</fullName>
    </recommendedName>
</protein>